<evidence type="ECO:0000313" key="2">
    <source>
        <dbReference type="EMBL" id="KTW31470.1"/>
    </source>
</evidence>
<comment type="caution">
    <text evidence="2">The sequence shown here is derived from an EMBL/GenBank/DDBJ whole genome shotgun (WGS) entry which is preliminary data.</text>
</comment>
<evidence type="ECO:0008006" key="4">
    <source>
        <dbReference type="Google" id="ProtNLM"/>
    </source>
</evidence>
<dbReference type="RefSeq" id="XP_018227586.1">
    <property type="nucleotide sequence ID" value="XM_018368733.1"/>
</dbReference>
<proteinExistence type="predicted"/>
<name>A0A0W4ZSW9_PNEC8</name>
<feature type="compositionally biased region" description="Low complexity" evidence="1">
    <location>
        <begin position="15"/>
        <end position="24"/>
    </location>
</feature>
<dbReference type="InterPro" id="IPR013226">
    <property type="entry name" value="Pal1"/>
</dbReference>
<sequence length="390" mass="44218">MGTQEFASNNPFRLISTSSSITGSSEERSNPFLDRTEYKNVSHMATTAISKPKSQHTMSRTAFQWERKPLHHSKQDAKTIIPRNERIQSNSESDVFDSHKSTHRSHKYFPFSKDKEQEKTILKENSKEKTNDRPHKERRSRIHVDRIDLLDVTAVYGSGAFHHDGPFDACNPYRNKSSKKDPVLAFHEDSMSLSFSKVDTENSKFSIDKYFGNRDVEAYNEFSPSSFYSRKNRSSDLYHGSATSGLGTSTFLEGTHASQASMRRVALLSDEEKNEKDSKSFGFQGHHSTHDNDLNRKRYFAHRIRGSKKDLHPNFLSTNFMDVSSLSETSGQIDAEKVAFSTKKKNISIPESSFQTMSSENPESSCASKGLLNRVRSLKVGGSRDNLSEN</sequence>
<feature type="compositionally biased region" description="Basic and acidic residues" evidence="1">
    <location>
        <begin position="115"/>
        <end position="135"/>
    </location>
</feature>
<dbReference type="GO" id="GO:0005737">
    <property type="term" value="C:cytoplasm"/>
    <property type="evidence" value="ECO:0007669"/>
    <property type="project" value="TreeGrafter"/>
</dbReference>
<dbReference type="PANTHER" id="PTHR28307:SF2">
    <property type="entry name" value="PROTEIN PAL1"/>
    <property type="match status" value="1"/>
</dbReference>
<dbReference type="EMBL" id="LFVZ01000001">
    <property type="protein sequence ID" value="KTW31470.1"/>
    <property type="molecule type" value="Genomic_DNA"/>
</dbReference>
<dbReference type="VEuPathDB" id="FungiDB:T552_00112"/>
<keyword evidence="3" id="KW-1185">Reference proteome</keyword>
<evidence type="ECO:0000313" key="3">
    <source>
        <dbReference type="Proteomes" id="UP000054454"/>
    </source>
</evidence>
<dbReference type="Pfam" id="PF08316">
    <property type="entry name" value="Pal1"/>
    <property type="match status" value="1"/>
</dbReference>
<dbReference type="Proteomes" id="UP000054454">
    <property type="component" value="Unassembled WGS sequence"/>
</dbReference>
<gene>
    <name evidence="2" type="ORF">T552_00112</name>
</gene>
<organism evidence="2 3">
    <name type="scientific">Pneumocystis carinii (strain B80)</name>
    <name type="common">Rat pneumocystis pneumonia agent</name>
    <name type="synonym">Pneumocystis carinii f. sp. carinii</name>
    <dbReference type="NCBI Taxonomy" id="1408658"/>
    <lineage>
        <taxon>Eukaryota</taxon>
        <taxon>Fungi</taxon>
        <taxon>Dikarya</taxon>
        <taxon>Ascomycota</taxon>
        <taxon>Taphrinomycotina</taxon>
        <taxon>Pneumocystomycetes</taxon>
        <taxon>Pneumocystaceae</taxon>
        <taxon>Pneumocystis</taxon>
    </lineage>
</organism>
<reference evidence="3" key="1">
    <citation type="journal article" date="2016" name="Nat. Commun.">
        <title>Genome analysis of three Pneumocystis species reveals adaptation mechanisms to life exclusively in mammalian hosts.</title>
        <authorList>
            <person name="Ma L."/>
            <person name="Chen Z."/>
            <person name="Huang D.W."/>
            <person name="Kutty G."/>
            <person name="Ishihara M."/>
            <person name="Wang H."/>
            <person name="Abouelleil A."/>
            <person name="Bishop L."/>
            <person name="Davey E."/>
            <person name="Deng R."/>
            <person name="Deng X."/>
            <person name="Fan L."/>
            <person name="Fantoni G."/>
            <person name="Fitzgerald M."/>
            <person name="Gogineni E."/>
            <person name="Goldberg J.M."/>
            <person name="Handley G."/>
            <person name="Hu X."/>
            <person name="Huber C."/>
            <person name="Jiao X."/>
            <person name="Jones K."/>
            <person name="Levin J.Z."/>
            <person name="Liu Y."/>
            <person name="Macdonald P."/>
            <person name="Melnikov A."/>
            <person name="Raley C."/>
            <person name="Sassi M."/>
            <person name="Sherman B.T."/>
            <person name="Song X."/>
            <person name="Sykes S."/>
            <person name="Tran B."/>
            <person name="Walsh L."/>
            <person name="Xia Y."/>
            <person name="Yang J."/>
            <person name="Young S."/>
            <person name="Zeng Q."/>
            <person name="Zheng X."/>
            <person name="Stephens R."/>
            <person name="Nusbaum C."/>
            <person name="Birren B.W."/>
            <person name="Azadi P."/>
            <person name="Lempicki R.A."/>
            <person name="Cuomo C.A."/>
            <person name="Kovacs J.A."/>
        </authorList>
    </citation>
    <scope>NUCLEOTIDE SEQUENCE [LARGE SCALE GENOMIC DNA]</scope>
    <source>
        <strain evidence="3">B80</strain>
    </source>
</reference>
<dbReference type="OrthoDB" id="5352132at2759"/>
<evidence type="ECO:0000256" key="1">
    <source>
        <dbReference type="SAM" id="MobiDB-lite"/>
    </source>
</evidence>
<feature type="compositionally biased region" description="Polar residues" evidence="1">
    <location>
        <begin position="1"/>
        <end position="11"/>
    </location>
</feature>
<dbReference type="GeneID" id="28934935"/>
<feature type="region of interest" description="Disordered" evidence="1">
    <location>
        <begin position="1"/>
        <end position="31"/>
    </location>
</feature>
<feature type="region of interest" description="Disordered" evidence="1">
    <location>
        <begin position="115"/>
        <end position="139"/>
    </location>
</feature>
<dbReference type="AlphaFoldDB" id="A0A0W4ZSW9"/>
<protein>
    <recommendedName>
        <fullName evidence="4">Pal1 cell morphology protein</fullName>
    </recommendedName>
</protein>
<dbReference type="PANTHER" id="PTHR28307">
    <property type="entry name" value="PROTEIN PAL1"/>
    <property type="match status" value="1"/>
</dbReference>
<accession>A0A0W4ZSW9</accession>